<dbReference type="InterPro" id="IPR018378">
    <property type="entry name" value="C-type_lectin_CS"/>
</dbReference>
<dbReference type="SUPFAM" id="SSF56436">
    <property type="entry name" value="C-type lectin-like"/>
    <property type="match status" value="1"/>
</dbReference>
<dbReference type="PROSITE" id="PS50041">
    <property type="entry name" value="C_TYPE_LECTIN_2"/>
    <property type="match status" value="1"/>
</dbReference>
<evidence type="ECO:0000256" key="2">
    <source>
        <dbReference type="SAM" id="SignalP"/>
    </source>
</evidence>
<dbReference type="InterPro" id="IPR016187">
    <property type="entry name" value="CTDL_fold"/>
</dbReference>
<dbReference type="InterPro" id="IPR016186">
    <property type="entry name" value="C-type_lectin-like/link_sf"/>
</dbReference>
<dbReference type="Proteomes" id="UP000001554">
    <property type="component" value="Chromosome 14"/>
</dbReference>
<dbReference type="KEGG" id="bfo:118430389"/>
<keyword evidence="4" id="KW-1185">Reference proteome</keyword>
<evidence type="ECO:0000256" key="1">
    <source>
        <dbReference type="ARBA" id="ARBA00023157"/>
    </source>
</evidence>
<dbReference type="InterPro" id="IPR050111">
    <property type="entry name" value="C-type_lectin/snaclec_domain"/>
</dbReference>
<dbReference type="Pfam" id="PF00059">
    <property type="entry name" value="Lectin_C"/>
    <property type="match status" value="1"/>
</dbReference>
<dbReference type="AlphaFoldDB" id="A0A9J7MA29"/>
<dbReference type="OMA" id="NANIGEH"/>
<evidence type="ECO:0000259" key="3">
    <source>
        <dbReference type="PROSITE" id="PS50041"/>
    </source>
</evidence>
<dbReference type="GeneID" id="118430389"/>
<dbReference type="OrthoDB" id="418245at2759"/>
<feature type="chain" id="PRO_5039915688" evidence="2">
    <location>
        <begin position="24"/>
        <end position="170"/>
    </location>
</feature>
<organism evidence="4 5">
    <name type="scientific">Branchiostoma floridae</name>
    <name type="common">Florida lancelet</name>
    <name type="synonym">Amphioxus</name>
    <dbReference type="NCBI Taxonomy" id="7739"/>
    <lineage>
        <taxon>Eukaryota</taxon>
        <taxon>Metazoa</taxon>
        <taxon>Chordata</taxon>
        <taxon>Cephalochordata</taxon>
        <taxon>Leptocardii</taxon>
        <taxon>Amphioxiformes</taxon>
        <taxon>Branchiostomatidae</taxon>
        <taxon>Branchiostoma</taxon>
    </lineage>
</organism>
<dbReference type="SMART" id="SM00034">
    <property type="entry name" value="CLECT"/>
    <property type="match status" value="1"/>
</dbReference>
<dbReference type="InterPro" id="IPR001304">
    <property type="entry name" value="C-type_lectin-like"/>
</dbReference>
<name>A0A9J7MA29_BRAFL</name>
<keyword evidence="2" id="KW-0732">Signal</keyword>
<evidence type="ECO:0000313" key="4">
    <source>
        <dbReference type="Proteomes" id="UP000001554"/>
    </source>
</evidence>
<gene>
    <name evidence="5" type="primary">LOC118430389</name>
</gene>
<dbReference type="RefSeq" id="XP_035697136.1">
    <property type="nucleotide sequence ID" value="XM_035841243.1"/>
</dbReference>
<reference evidence="5" key="2">
    <citation type="submission" date="2025-08" db="UniProtKB">
        <authorList>
            <consortium name="RefSeq"/>
        </authorList>
    </citation>
    <scope>IDENTIFICATION</scope>
    <source>
        <strain evidence="5">S238N-H82</strain>
        <tissue evidence="5">Testes</tissue>
    </source>
</reference>
<dbReference type="PROSITE" id="PS00615">
    <property type="entry name" value="C_TYPE_LECTIN_1"/>
    <property type="match status" value="1"/>
</dbReference>
<reference evidence="4" key="1">
    <citation type="journal article" date="2020" name="Nat. Ecol. Evol.">
        <title>Deeply conserved synteny resolves early events in vertebrate evolution.</title>
        <authorList>
            <person name="Simakov O."/>
            <person name="Marletaz F."/>
            <person name="Yue J.X."/>
            <person name="O'Connell B."/>
            <person name="Jenkins J."/>
            <person name="Brandt A."/>
            <person name="Calef R."/>
            <person name="Tung C.H."/>
            <person name="Huang T.K."/>
            <person name="Schmutz J."/>
            <person name="Satoh N."/>
            <person name="Yu J.K."/>
            <person name="Putnam N.H."/>
            <person name="Green R.E."/>
            <person name="Rokhsar D.S."/>
        </authorList>
    </citation>
    <scope>NUCLEOTIDE SEQUENCE [LARGE SCALE GENOMIC DNA]</scope>
    <source>
        <strain evidence="4">S238N-H82</strain>
    </source>
</reference>
<sequence>MQAAMCWTVAFCVLSIAFFNVEGQFLPSEEIIEQFQQVSCTDLCPLYWYPHNGNCYRFFGVAMSWHEAEALCNMYGGHIASISSSEENTFVYHFISPFERAWIGLNDMYKEGTFVWSDGTDETFTNWAPNQPDNANIGEHCGEFYNNAAPGQWNDLPCNQDRPFMCKLHM</sequence>
<dbReference type="PANTHER" id="PTHR22803">
    <property type="entry name" value="MANNOSE, PHOSPHOLIPASE, LECTIN RECEPTOR RELATED"/>
    <property type="match status" value="1"/>
</dbReference>
<proteinExistence type="predicted"/>
<protein>
    <submittedName>
        <fullName evidence="5">Echinoidin-like</fullName>
    </submittedName>
</protein>
<evidence type="ECO:0000313" key="5">
    <source>
        <dbReference type="RefSeq" id="XP_035697136.1"/>
    </source>
</evidence>
<keyword evidence="1" id="KW-1015">Disulfide bond</keyword>
<dbReference type="GO" id="GO:0038023">
    <property type="term" value="F:signaling receptor activity"/>
    <property type="evidence" value="ECO:0000318"/>
    <property type="project" value="GO_Central"/>
</dbReference>
<dbReference type="Gene3D" id="3.10.100.10">
    <property type="entry name" value="Mannose-Binding Protein A, subunit A"/>
    <property type="match status" value="1"/>
</dbReference>
<feature type="signal peptide" evidence="2">
    <location>
        <begin position="1"/>
        <end position="23"/>
    </location>
</feature>
<dbReference type="FunFam" id="3.10.100.10:FF:000244">
    <property type="match status" value="1"/>
</dbReference>
<feature type="domain" description="C-type lectin" evidence="3">
    <location>
        <begin position="51"/>
        <end position="167"/>
    </location>
</feature>
<accession>A0A9J7MA29</accession>